<evidence type="ECO:0000313" key="2">
    <source>
        <dbReference type="Proteomes" id="UP000814140"/>
    </source>
</evidence>
<sequence>MGQWHLLSILTDLELGQMEYPLPVPSLDELFAILRRSPHIRRLKLDGYLPSDPISLEKFVHDYGHSFPLNRTPLPELKYSYLGAHVASLNALLRNLDLPSTTSVDLSVRGWYDDTDISVLLVPLCLHLRESGAPVLRSLSIEHNPLTLTCYTTPTCETGFLDPEVSRFTFTSYKTEQRSWQTIASLVLDALPLGNVE</sequence>
<reference evidence="1" key="1">
    <citation type="submission" date="2021-03" db="EMBL/GenBank/DDBJ databases">
        <authorList>
            <consortium name="DOE Joint Genome Institute"/>
            <person name="Ahrendt S."/>
            <person name="Looney B.P."/>
            <person name="Miyauchi S."/>
            <person name="Morin E."/>
            <person name="Drula E."/>
            <person name="Courty P.E."/>
            <person name="Chicoki N."/>
            <person name="Fauchery L."/>
            <person name="Kohler A."/>
            <person name="Kuo A."/>
            <person name="Labutti K."/>
            <person name="Pangilinan J."/>
            <person name="Lipzen A."/>
            <person name="Riley R."/>
            <person name="Andreopoulos W."/>
            <person name="He G."/>
            <person name="Johnson J."/>
            <person name="Barry K.W."/>
            <person name="Grigoriev I.V."/>
            <person name="Nagy L."/>
            <person name="Hibbett D."/>
            <person name="Henrissat B."/>
            <person name="Matheny P.B."/>
            <person name="Labbe J."/>
            <person name="Martin F."/>
        </authorList>
    </citation>
    <scope>NUCLEOTIDE SEQUENCE</scope>
    <source>
        <strain evidence="1">HHB10654</strain>
    </source>
</reference>
<reference evidence="1" key="2">
    <citation type="journal article" date="2022" name="New Phytol.">
        <title>Evolutionary transition to the ectomycorrhizal habit in the genomes of a hyperdiverse lineage of mushroom-forming fungi.</title>
        <authorList>
            <person name="Looney B."/>
            <person name="Miyauchi S."/>
            <person name="Morin E."/>
            <person name="Drula E."/>
            <person name="Courty P.E."/>
            <person name="Kohler A."/>
            <person name="Kuo A."/>
            <person name="LaButti K."/>
            <person name="Pangilinan J."/>
            <person name="Lipzen A."/>
            <person name="Riley R."/>
            <person name="Andreopoulos W."/>
            <person name="He G."/>
            <person name="Johnson J."/>
            <person name="Nolan M."/>
            <person name="Tritt A."/>
            <person name="Barry K.W."/>
            <person name="Grigoriev I.V."/>
            <person name="Nagy L.G."/>
            <person name="Hibbett D."/>
            <person name="Henrissat B."/>
            <person name="Matheny P.B."/>
            <person name="Labbe J."/>
            <person name="Martin F.M."/>
        </authorList>
    </citation>
    <scope>NUCLEOTIDE SEQUENCE</scope>
    <source>
        <strain evidence="1">HHB10654</strain>
    </source>
</reference>
<organism evidence="1 2">
    <name type="scientific">Artomyces pyxidatus</name>
    <dbReference type="NCBI Taxonomy" id="48021"/>
    <lineage>
        <taxon>Eukaryota</taxon>
        <taxon>Fungi</taxon>
        <taxon>Dikarya</taxon>
        <taxon>Basidiomycota</taxon>
        <taxon>Agaricomycotina</taxon>
        <taxon>Agaricomycetes</taxon>
        <taxon>Russulales</taxon>
        <taxon>Auriscalpiaceae</taxon>
        <taxon>Artomyces</taxon>
    </lineage>
</organism>
<comment type="caution">
    <text evidence="1">The sequence shown here is derived from an EMBL/GenBank/DDBJ whole genome shotgun (WGS) entry which is preliminary data.</text>
</comment>
<keyword evidence="2" id="KW-1185">Reference proteome</keyword>
<protein>
    <submittedName>
        <fullName evidence="1">Uncharacterized protein</fullName>
    </submittedName>
</protein>
<name>A0ACB8TGQ7_9AGAM</name>
<dbReference type="EMBL" id="MU277189">
    <property type="protein sequence ID" value="KAI0067623.1"/>
    <property type="molecule type" value="Genomic_DNA"/>
</dbReference>
<gene>
    <name evidence="1" type="ORF">BV25DRAFT_1911519</name>
</gene>
<evidence type="ECO:0000313" key="1">
    <source>
        <dbReference type="EMBL" id="KAI0067623.1"/>
    </source>
</evidence>
<proteinExistence type="predicted"/>
<dbReference type="Proteomes" id="UP000814140">
    <property type="component" value="Unassembled WGS sequence"/>
</dbReference>
<accession>A0ACB8TGQ7</accession>